<organismHost>
    <name type="scientific">Homo sapiens</name>
    <name type="common">Human</name>
    <dbReference type="NCBI Taxonomy" id="9606"/>
</organismHost>
<evidence type="ECO:0000256" key="10">
    <source>
        <dbReference type="ARBA" id="ARBA00022570"/>
    </source>
</evidence>
<sequence>MRVRGMLRNWQRWVIWGILGFCSVWGNLWVTVYYGVPVWKEAKTTLFCASDAKAYEREVHNIWATHACVPTDPNPQELVLENVTENFNMWKNDMVDQMHEDIISLWDESLKPCVKLTPLCVTLNCSNVNGTGNATNQSIVNITEEMKNCSFNITTELRDRKQEVYALFYRLDIVPLNNNNSGEYRLINCNTSALTQACPKVSFDPIPIHYCAPAGFAILKCNNKTFNGTGPCHNVSTVQCTHGIKPVVSTQLLLNGSLAEGEIIIRSQNLTNNAKTIIVHLNQSVEINCTRPGNNTRTSVRIGPGQAYFINNIIGDIRRAYCNISAEAWNKTLQAVRKKLEEHFPNKTISFNSASGGDLEVTTHSFNCGGEFFYCNTSQLFNSTYNPTDNRTESNETIIIPCKIKQIINMWQKVGRAMYAPPIAGNITCKSKITGLLLSRDGGNNNKTETFRPEGGDMRDNWRSELYKYKVVEIKPLGIAPTRAKRRVVERQKRAVGIGAVFLGFLGAAGSTMGAASITLTVQARQLLSGIVQQQSNLLRAIEAQQHMLQLTVWGIKQLQARVLAIERYLKDQQLLGIWGCSGKLICTTAVPWNSTWSNKTQQDIWENMTWMQWDREIDNYTSTIYQLLEESQNQQEKNEKDLLALDKWDSLWSWFSITNWLWYIKIFIMIIGGLIGLRIIFAVLSIVNRVRQGYSPLSFQTLIPNPRGPDRLGGIEEEGGEQDKDRSVRLVSGFLSLAWDDLRSLCLFSYHRLRDLLLVTARAAEHLGHSSLRGLQRVWEALKYLGSLVQYWGLELKKSAINLIDTVAIAVGEGTDRIIEVLQRICRAILNIPTRIRQGFEAALL</sequence>
<keyword evidence="7 32" id="KW-1168">Fusion of virus membrane with host membrane</keyword>
<evidence type="ECO:0000256" key="12">
    <source>
        <dbReference type="ARBA" id="ARBA00022595"/>
    </source>
</evidence>
<dbReference type="GO" id="GO:0020002">
    <property type="term" value="C:host cell plasma membrane"/>
    <property type="evidence" value="ECO:0007669"/>
    <property type="project" value="UniProtKB-SubCell"/>
</dbReference>
<feature type="lipid moiety-binding region" description="S-palmitoyl cysteine; by host" evidence="32">
    <location>
        <position position="827"/>
    </location>
</feature>
<evidence type="ECO:0000256" key="11">
    <source>
        <dbReference type="ARBA" id="ARBA00022581"/>
    </source>
</evidence>
<evidence type="ECO:0000256" key="5">
    <source>
        <dbReference type="ARBA" id="ARBA00004578"/>
    </source>
</evidence>
<keyword evidence="13 32" id="KW-0165">Cleavage on pair of basic residues</keyword>
<evidence type="ECO:0000256" key="23">
    <source>
        <dbReference type="ARBA" id="ARBA00023046"/>
    </source>
</evidence>
<dbReference type="GO" id="GO:0019064">
    <property type="term" value="P:fusion of virus membrane with host plasma membrane"/>
    <property type="evidence" value="ECO:0007669"/>
    <property type="project" value="UniProtKB-UniRule"/>
</dbReference>
<evidence type="ECO:0000256" key="28">
    <source>
        <dbReference type="ARBA" id="ARBA00023180"/>
    </source>
</evidence>
<feature type="transmembrane region" description="Helical" evidence="33">
    <location>
        <begin position="495"/>
        <end position="518"/>
    </location>
</feature>
<dbReference type="SUPFAM" id="SSF56502">
    <property type="entry name" value="gp120 core"/>
    <property type="match status" value="2"/>
</dbReference>
<keyword evidence="20 32" id="KW-0261">Viral envelope protein</keyword>
<dbReference type="SUPFAM" id="SSF58069">
    <property type="entry name" value="Virus ectodomain"/>
    <property type="match status" value="1"/>
</dbReference>
<evidence type="ECO:0000256" key="9">
    <source>
        <dbReference type="ARBA" id="ARBA00022511"/>
    </source>
</evidence>
<evidence type="ECO:0000256" key="18">
    <source>
        <dbReference type="ARBA" id="ARBA00022844"/>
    </source>
</evidence>
<keyword evidence="22 32" id="KW-1133">Transmembrane helix</keyword>
<keyword evidence="14 32" id="KW-0812">Transmembrane</keyword>
<evidence type="ECO:0000256" key="17">
    <source>
        <dbReference type="ARBA" id="ARBA00022804"/>
    </source>
</evidence>
<evidence type="ECO:0000256" key="4">
    <source>
        <dbReference type="ARBA" id="ARBA00004563"/>
    </source>
</evidence>
<keyword evidence="24 32" id="KW-0175">Coiled coil</keyword>
<keyword evidence="28 32" id="KW-0325">Glycoprotein</keyword>
<dbReference type="GO" id="GO:0044175">
    <property type="term" value="C:host cell endosome membrane"/>
    <property type="evidence" value="ECO:0007669"/>
    <property type="project" value="UniProtKB-SubCell"/>
</dbReference>
<dbReference type="GO" id="GO:0075512">
    <property type="term" value="P:clathrin-dependent endocytosis of virus by host cell"/>
    <property type="evidence" value="ECO:0007669"/>
    <property type="project" value="UniProtKB-UniRule"/>
</dbReference>
<comment type="subcellular location">
    <molecule>Surface protein gp120</molecule>
    <subcellularLocation>
        <location evidence="32">Virion membrane</location>
        <topology evidence="32">Peripheral membrane protein</topology>
    </subcellularLocation>
    <subcellularLocation>
        <location evidence="32">Host cell membrane</location>
        <topology evidence="32">Peripheral membrane protein</topology>
    </subcellularLocation>
    <subcellularLocation>
        <location evidence="32">Host endosome membrane</location>
        <topology evidence="32">Single-pass type I membrane protein</topology>
    </subcellularLocation>
    <text evidence="32">The surface protein is not anchored to the viral envelope, but associates with the extravirion surface through its binding to TM. It is probably concentrated at the site of budding and incorporated into the virions possibly by contacts between the cytoplasmic tail of Env and the N-terminus of Gag.</text>
</comment>
<feature type="transmembrane region" description="Helical" evidence="33">
    <location>
        <begin position="13"/>
        <end position="36"/>
    </location>
</feature>
<evidence type="ECO:0000256" key="19">
    <source>
        <dbReference type="ARBA" id="ARBA00022870"/>
    </source>
</evidence>
<evidence type="ECO:0000256" key="21">
    <source>
        <dbReference type="ARBA" id="ARBA00022890"/>
    </source>
</evidence>
<keyword evidence="15 32" id="KW-0053">Apoptosis</keyword>
<evidence type="ECO:0000256" key="26">
    <source>
        <dbReference type="ARBA" id="ARBA00023139"/>
    </source>
</evidence>
<name>A0A3G5N8C2_HV1</name>
<evidence type="ECO:0000256" key="25">
    <source>
        <dbReference type="ARBA" id="ARBA00023136"/>
    </source>
</evidence>
<evidence type="ECO:0000259" key="35">
    <source>
        <dbReference type="Pfam" id="PF00517"/>
    </source>
</evidence>
<evidence type="ECO:0000256" key="32">
    <source>
        <dbReference type="HAMAP-Rule" id="MF_04083"/>
    </source>
</evidence>
<dbReference type="InterPro" id="IPR037527">
    <property type="entry name" value="Gp160"/>
</dbReference>
<keyword evidence="27 32" id="KW-1015">Disulfide bond</keyword>
<dbReference type="Gene3D" id="1.20.5.490">
    <property type="entry name" value="Single helix bin"/>
    <property type="match status" value="1"/>
</dbReference>
<evidence type="ECO:0000256" key="6">
    <source>
        <dbReference type="ARBA" id="ARBA00004650"/>
    </source>
</evidence>
<comment type="PTM">
    <text evidence="32">Highly glycosylated by host. The high number of glycan on the protein is reffered to as 'glycan shield' because it contributes to hide protein sequence from adaptive immune system.</text>
</comment>
<evidence type="ECO:0000256" key="15">
    <source>
        <dbReference type="ARBA" id="ARBA00022703"/>
    </source>
</evidence>
<comment type="subcellular location">
    <subcellularLocation>
        <location evidence="3">Host cell membrane</location>
        <topology evidence="3">Peripheral membrane protein</topology>
    </subcellularLocation>
    <subcellularLocation>
        <location evidence="1">Host cell membrane</location>
        <topology evidence="1">Single-pass type I membrane protein</topology>
    </subcellularLocation>
    <subcellularLocation>
        <location evidence="2">Host endosome membrane</location>
        <topology evidence="2">Peripheral membrane protein</topology>
    </subcellularLocation>
    <subcellularLocation>
        <location evidence="5">Host endosome membrane</location>
        <topology evidence="5">Single-pass type I membrane protein</topology>
    </subcellularLocation>
    <subcellularLocation>
        <location evidence="6">Virion membrane</location>
        <topology evidence="6">Peripheral membrane protein</topology>
    </subcellularLocation>
    <subcellularLocation>
        <location evidence="4">Virion membrane</location>
        <topology evidence="4">Single-pass type I membrane protein</topology>
    </subcellularLocation>
</comment>
<feature type="region of interest" description="Immunosuppression" evidence="32">
    <location>
        <begin position="557"/>
        <end position="575"/>
    </location>
</feature>
<comment type="similarity">
    <text evidence="32">Belongs to the HIV-1 env protein family.</text>
</comment>
<dbReference type="FunFam" id="2.170.40.20:FF:000002">
    <property type="entry name" value="Envelope glycoprotein gp160"/>
    <property type="match status" value="1"/>
</dbReference>
<dbReference type="InterPro" id="IPR036377">
    <property type="entry name" value="Gp120_core_sf"/>
</dbReference>
<keyword evidence="21 32" id="KW-1164">Virus endocytosis by host</keyword>
<keyword evidence="29 32" id="KW-0899">Viral immunoevasion</keyword>
<keyword evidence="9 32" id="KW-1032">Host cell membrane</keyword>
<evidence type="ECO:0000256" key="16">
    <source>
        <dbReference type="ARBA" id="ARBA00022729"/>
    </source>
</evidence>
<feature type="coiled-coil region" evidence="32">
    <location>
        <begin position="616"/>
        <end position="650"/>
    </location>
</feature>
<evidence type="ECO:0000256" key="20">
    <source>
        <dbReference type="ARBA" id="ARBA00022879"/>
    </source>
</evidence>
<comment type="PTM">
    <text evidence="32">Specific enzymatic cleavages in vivo yield mature proteins. Envelope glycoproteins are synthesized as a inactive precursor that is heavily N-glycosylated and processed likely by host cell furin in the Golgi to yield the mature SU and TM proteins. The cleavage site between SU and TM requires the minimal sequence [KR]-X-[KR]-R. About 2 of the 9 disulfide bonds of gp41 are reduced by P4HB/PDI, following binding to CD4 receptor.</text>
</comment>
<comment type="domain">
    <text evidence="32 33">The 17 amino acids long immunosuppressive region is present in many retroviral envelope proteins. Synthetic peptides derived from this relatively conserved sequence inhibit immune function in vitro and in vivo.</text>
</comment>
<evidence type="ECO:0000256" key="7">
    <source>
        <dbReference type="ARBA" id="ARBA00022506"/>
    </source>
</evidence>
<dbReference type="Pfam" id="PF00517">
    <property type="entry name" value="GP41"/>
    <property type="match status" value="1"/>
</dbReference>
<dbReference type="GO" id="GO:0005198">
    <property type="term" value="F:structural molecule activity"/>
    <property type="evidence" value="ECO:0007669"/>
    <property type="project" value="UniProtKB-UniRule"/>
</dbReference>
<evidence type="ECO:0000256" key="24">
    <source>
        <dbReference type="ARBA" id="ARBA00023054"/>
    </source>
</evidence>
<gene>
    <name evidence="32 36" type="primary">env</name>
</gene>
<keyword evidence="18 32" id="KW-0946">Virion</keyword>
<evidence type="ECO:0000256" key="31">
    <source>
        <dbReference type="ARBA" id="ARBA00023296"/>
    </source>
</evidence>
<feature type="short sequence motif" description="Di-leucine internalization motif" evidence="32">
    <location>
        <begin position="845"/>
        <end position="846"/>
    </location>
</feature>
<evidence type="ECO:0000256" key="13">
    <source>
        <dbReference type="ARBA" id="ARBA00022685"/>
    </source>
</evidence>
<keyword evidence="16 32" id="KW-0732">Signal</keyword>
<feature type="chain" id="PRO_5023327788" description="Envelope glycoprotein gp160" evidence="32">
    <location>
        <begin position="27"/>
        <end position="846"/>
    </location>
</feature>
<evidence type="ECO:0000256" key="2">
    <source>
        <dbReference type="ARBA" id="ARBA00004433"/>
    </source>
</evidence>
<proteinExistence type="inferred from homology"/>
<evidence type="ECO:0000256" key="8">
    <source>
        <dbReference type="ARBA" id="ARBA00022510"/>
    </source>
</evidence>
<keyword evidence="17 32" id="KW-1161">Viral attachment to host cell</keyword>
<comment type="PTM">
    <text evidence="32">Palmitoylation of the transmembrane protein and of Env polyprotein (prior to its proteolytic cleavage) is essential for their association with host cell membrane lipid rafts. Palmitoylation is therefore required for envelope trafficking to classical lipid rafts, but not for viral replication.</text>
</comment>
<dbReference type="HAMAP" id="MF_04083">
    <property type="entry name" value="HIV_ENV"/>
    <property type="match status" value="1"/>
</dbReference>
<keyword evidence="8 32" id="KW-1170">Fusion of virus membrane with host endosomal membrane</keyword>
<keyword evidence="11 32" id="KW-0945">Host-virus interaction</keyword>
<keyword evidence="30 32" id="KW-0449">Lipoprotein</keyword>
<dbReference type="GO" id="GO:0019031">
    <property type="term" value="C:viral envelope"/>
    <property type="evidence" value="ECO:0007669"/>
    <property type="project" value="UniProtKB-KW"/>
</dbReference>
<dbReference type="GO" id="GO:0052031">
    <property type="term" value="P:symbiont-mediated perturbation of host defense response"/>
    <property type="evidence" value="ECO:0007669"/>
    <property type="project" value="UniProtKB-UniRule"/>
</dbReference>
<dbReference type="Gene3D" id="2.170.40.20">
    <property type="entry name" value="Human immunodeficiency virus 1, Gp160, envelope glycoprotein"/>
    <property type="match status" value="2"/>
</dbReference>
<dbReference type="CDD" id="cd09909">
    <property type="entry name" value="HIV-1-like_HR1-HR2"/>
    <property type="match status" value="1"/>
</dbReference>
<evidence type="ECO:0000256" key="29">
    <source>
        <dbReference type="ARBA" id="ARBA00023280"/>
    </source>
</evidence>
<keyword evidence="19 32" id="KW-1043">Host membrane</keyword>
<dbReference type="InterPro" id="IPR000328">
    <property type="entry name" value="GP41-like"/>
</dbReference>
<keyword evidence="26 32" id="KW-0564">Palmitate</keyword>
<dbReference type="GO" id="GO:1903908">
    <property type="term" value="P:positive regulation of plasma membrane raft polarization"/>
    <property type="evidence" value="ECO:0007669"/>
    <property type="project" value="UniProtKB-UniRule"/>
</dbReference>
<evidence type="ECO:0000256" key="33">
    <source>
        <dbReference type="RuleBase" id="RU363095"/>
    </source>
</evidence>
<comment type="function">
    <text evidence="32">Envelope glycoprotein gp160: Oligomerizes in the host endoplasmic reticulum into predominantly trimers. In a second time, gp160 transits in the host Golgi, where glycosylation is completed. The precursor is then proteolytically cleaved in the trans-Golgi and thereby activated by cellular furin or furin-like proteases to produce gp120 and gp41.</text>
</comment>
<dbReference type="InterPro" id="IPR000777">
    <property type="entry name" value="HIV1_Gp120"/>
</dbReference>
<feature type="disulfide bond" evidence="32">
    <location>
        <begin position="221"/>
        <end position="232"/>
    </location>
</feature>
<dbReference type="FunFam" id="2.170.40.20:FF:000003">
    <property type="entry name" value="Envelope glycoprotein gp160"/>
    <property type="match status" value="1"/>
</dbReference>
<dbReference type="GO" id="GO:0019082">
    <property type="term" value="P:viral protein processing"/>
    <property type="evidence" value="ECO:0007669"/>
    <property type="project" value="UniProtKB-UniRule"/>
</dbReference>
<dbReference type="FunFam" id="1.10.287.210:FF:000001">
    <property type="entry name" value="Envelope glycoprotein gp160"/>
    <property type="match status" value="1"/>
</dbReference>
<evidence type="ECO:0000313" key="36">
    <source>
        <dbReference type="EMBL" id="AYX45759.1"/>
    </source>
</evidence>
<dbReference type="GO" id="GO:0019062">
    <property type="term" value="P:virion attachment to host cell"/>
    <property type="evidence" value="ECO:0007669"/>
    <property type="project" value="UniProtKB-UniRule"/>
</dbReference>
<comment type="domain">
    <text evidence="32">The membrane proximal external region (MPER) present in gp41 is a tryptophan-rich region recognized by the antibodies 2F5, Z13, and 4E10. MPER seems to play a role in fusion.</text>
</comment>
<feature type="disulfide bond" evidence="32">
    <location>
        <begin position="581"/>
        <end position="587"/>
    </location>
</feature>
<dbReference type="GO" id="GO:0039654">
    <property type="term" value="P:fusion of virus membrane with host endosome membrane"/>
    <property type="evidence" value="ECO:0007669"/>
    <property type="project" value="UniProtKB-UniRule"/>
</dbReference>
<dbReference type="Gene3D" id="1.10.287.210">
    <property type="match status" value="1"/>
</dbReference>
<evidence type="ECO:0000256" key="27">
    <source>
        <dbReference type="ARBA" id="ARBA00023157"/>
    </source>
</evidence>
<comment type="domain">
    <text evidence="32">Some of the most genetically diverse regions of the viral genome are present in Env. They are called variable regions 1 through 5 (V1 through V5). Coreceptor usage of gp120 is determined mainly by the primary structure of the third variable region (V3) in the outer domain of gp120. The sequence of V3 determines which coreceptor, CCR5 and/or CXCR4 (corresponding to R5/macrophage, X4/T cell and R5X4/T cell and macrophage tropism), is used to trigger the fusion potential of the Env complex, and hence which cells the virus can infect. Binding to CCR5 involves a region adjacent in addition to V3.</text>
</comment>
<comment type="miscellaneous">
    <text evidence="32">HIV-1 lineages are divided in three main groups, M (for Major), O (for Outlier), and N (for New, or Non-M, Non-O). The vast majority of strains found worldwide belong to the group M. Group O seems to be endemic to and largely confined to Cameroon and neighboring countries in West Central Africa, where these viruses represent a small minority of HIV-1 strains. The group N is represented by a limited number of isolates from Cameroonian persons. The group M is further subdivided in 9 clades or subtypes (A to D, F to H, J and K).</text>
</comment>
<feature type="disulfide bond" evidence="32">
    <location>
        <begin position="48"/>
        <end position="68"/>
    </location>
</feature>
<feature type="site" description="Cleavage; by host furin" evidence="32">
    <location>
        <begin position="494"/>
        <end position="495"/>
    </location>
</feature>
<evidence type="ECO:0000256" key="22">
    <source>
        <dbReference type="ARBA" id="ARBA00022989"/>
    </source>
</evidence>
<accession>A0A3G5N8C2</accession>
<dbReference type="GO" id="GO:0055036">
    <property type="term" value="C:virion membrane"/>
    <property type="evidence" value="ECO:0007669"/>
    <property type="project" value="UniProtKB-SubCell"/>
</dbReference>
<feature type="lipid moiety-binding region" description="S-palmitoyl cysteine; by host" evidence="32">
    <location>
        <position position="747"/>
    </location>
</feature>
<feature type="region of interest" description="CD4-binding loop" evidence="32">
    <location>
        <begin position="354"/>
        <end position="364"/>
    </location>
</feature>
<evidence type="ECO:0000256" key="3">
    <source>
        <dbReference type="ARBA" id="ARBA00004505"/>
    </source>
</evidence>
<comment type="subunit">
    <text evidence="32">The mature envelope protein (Env) consists of a homotrimer of non-covalently associated gp120-gp41 heterodimers. The resulting complex protrudes from the virus surface as a spike. There seems to be as few as 10 spikes on the average virion. Surface protein gp120 interacts with host CD4, CCR5 and CXCR4. Gp120 also interacts with the C-type lectins CD209/DC-SIGN and CLEC4M/DC-SIGNR (collectively referred to as DC-SIGN(R)). Gp120 and gp41 interact with GalCer. Gp120 interacts with host ITGA4/ITGB7 complex; on CD4+ T-cells, this interaction results in rapid activation of integrin ITGAL/LFA-1, which facilitates efficient cell-to-cell spreading of HIV-1. Gp120 interacts with cell-associated heparan sulfate; this interaction increases virus infectivity on permissive cells and may be involved in infection of CD4- cells.</text>
</comment>
<feature type="domain" description="Human immunodeficiency virus 1 envelope glycoprotein Gp120" evidence="34">
    <location>
        <begin position="143"/>
        <end position="494"/>
    </location>
</feature>
<comment type="domain">
    <text evidence="32">The YXXL motif is involved in determining the exact site of viral release at the surface of infected mononuclear cells and promotes endocytosis. YXXL and di-leucine endocytosis motifs interact directly or indirectly with the clathrin adapter complexes, opperate independently, and their activities are not additive.</text>
</comment>
<feature type="topological domain" description="Cytoplasmic" evidence="32">
    <location>
        <begin position="689"/>
        <end position="846"/>
    </location>
</feature>
<dbReference type="Pfam" id="PF00516">
    <property type="entry name" value="GP120"/>
    <property type="match status" value="2"/>
</dbReference>
<evidence type="ECO:0000256" key="14">
    <source>
        <dbReference type="ARBA" id="ARBA00022692"/>
    </source>
</evidence>
<dbReference type="EMBL" id="MG899260">
    <property type="protein sequence ID" value="AYX45759.1"/>
    <property type="molecule type" value="Genomic_RNA"/>
</dbReference>
<keyword evidence="31 32" id="KW-1160">Virus entry into host cell</keyword>
<dbReference type="GO" id="GO:1903911">
    <property type="term" value="P:positive regulation of receptor clustering"/>
    <property type="evidence" value="ECO:0007669"/>
    <property type="project" value="UniProtKB-UniRule"/>
</dbReference>
<keyword evidence="23 32" id="KW-1039">Host endosome</keyword>
<protein>
    <recommendedName>
        <fullName evidence="32">Envelope glycoprotein gp160</fullName>
    </recommendedName>
    <alternativeName>
        <fullName evidence="32">Env polyprotein</fullName>
    </alternativeName>
    <component>
        <recommendedName>
            <fullName evidence="32">Surface protein gp120</fullName>
            <shortName evidence="32">SU</shortName>
        </recommendedName>
        <alternativeName>
            <fullName evidence="32">Glycoprotein 120</fullName>
            <shortName evidence="32">gp120</shortName>
        </alternativeName>
    </component>
    <component>
        <recommendedName>
            <fullName evidence="32">Transmembrane protein gp41</fullName>
            <shortName evidence="32">TM</shortName>
        </recommendedName>
        <alternativeName>
            <fullName evidence="32">Glycoprotein 41</fullName>
            <shortName evidence="32">gp41</shortName>
        </alternativeName>
    </component>
</protein>
<feature type="transmembrane region" description="Helical" evidence="33">
    <location>
        <begin position="661"/>
        <end position="688"/>
    </location>
</feature>
<comment type="miscellaneous">
    <text evidence="32">Inhibitors targeting HIV-1 viral envelope proteins are used as antiretroviral drugs. Attachment of virions to the cell surface via non-specific interactions and CD4 binding can be blocked by inhibitors that include cyanovirin-N, cyclotriazadisulfonamide analogs, PRO 2000, TNX 355 and PRO 542. In addition, BMS 806 can block CD4-induced conformational changes. Env interactions with the coreceptor molecules can be targeted by CCR5 antagonists including SCH-D, maraviroc (UK 427857) and aplaviroc (GW 873140), and the CXCR4 antagonist AMD 070. Fusion of viral and cellular membranes can be inhibited by peptides such as enfuvirtide and tifuvirtide (T 1249). Resistance to inhibitors associated with mutations in Env are observed. Most of the time, single mutations confer only a modest reduction in drug susceptibility. Combination of several mutations is usually required to develop a high-level drug resistance.</text>
</comment>
<feature type="short sequence motif" description="YXXL motif; contains endocytosis signal" evidence="32">
    <location>
        <begin position="695"/>
        <end position="698"/>
    </location>
</feature>
<feature type="disulfide bond" evidence="32">
    <location>
        <begin position="211"/>
        <end position="240"/>
    </location>
</feature>
<feature type="region of interest" description="Fusion peptide" evidence="32">
    <location>
        <begin position="495"/>
        <end position="515"/>
    </location>
</feature>
<evidence type="ECO:0000259" key="34">
    <source>
        <dbReference type="Pfam" id="PF00516"/>
    </source>
</evidence>
<keyword evidence="25 32" id="KW-0472">Membrane</keyword>
<evidence type="ECO:0000256" key="1">
    <source>
        <dbReference type="ARBA" id="ARBA00004402"/>
    </source>
</evidence>
<comment type="function">
    <text evidence="32">Transmembrane protein gp41: Acts as a class I viral fusion protein. Under the current model, the protein has at least 3 conformational states: pre-fusion native state, pre-hairpin intermediate state, and post-fusion hairpin state. During fusion of viral and target intracellular membranes, the coiled coil regions (heptad repeats) assume a trimer-of-hairpins structure, positioning the fusion peptide in close proximity to the C-terminal region of the ectodomain. The formation of this structure appears to drive apposition and subsequent fusion of viral and target cell membranes. Complete fusion occurs in host cell endosomes and is dynamin-dependent, however some lipid transfer might occur at the plasma membrane. The virus undergoes clathrin-dependent internalization long before endosomal fusion, thus minimizing the surface exposure of conserved viral epitopes during fusion and reducing the efficacy of inhibitors targeting these epitopes. Membranes fusion leads to delivery of the nucleocapsid into the cytoplasm.</text>
</comment>
<feature type="region of interest" description="MPER; binding to GalCer" evidence="32">
    <location>
        <begin position="645"/>
        <end position="666"/>
    </location>
</feature>
<organism evidence="36">
    <name type="scientific">Human immunodeficiency virus type 1</name>
    <name type="common">HIV-1</name>
    <dbReference type="NCBI Taxonomy" id="11676"/>
    <lineage>
        <taxon>Viruses</taxon>
        <taxon>Riboviria</taxon>
        <taxon>Pararnavirae</taxon>
        <taxon>Artverviricota</taxon>
        <taxon>Revtraviricetes</taxon>
        <taxon>Ortervirales</taxon>
        <taxon>Retroviridae</taxon>
        <taxon>Orthoretrovirinae</taxon>
        <taxon>Lentivirus</taxon>
        <taxon>Lentivirus humimdef1</taxon>
    </lineage>
</organism>
<comment type="function">
    <text evidence="32">Surface protein gp120: Attaches the virus to the host lymphoid cell by binding to the primary receptor CD4. This interaction induces a structural rearrangement creating a high affinity binding site for a chemokine coreceptor like CXCR4 and/or CCR5. Acts as a ligand for CD209/DC-SIGN and CLEC4M/DC-SIGNR, which are respectively found on dendritic cells (DCs), and on endothelial cells of liver sinusoids and lymph node sinuses. These interactions allow capture of viral particles at mucosal surfaces by these cells and subsequent transmission to permissive cells. HIV subverts the migration properties of dendritic cells to gain access to CD4+ T-cells in lymph nodes. Virus transmission to permissive T-cells occurs either in trans (without DCs infection, through viral capture and transmission), or in cis (following DCs productive infection, through the usual CD4-gp120 interaction), thereby inducing a robust infection. In trans infection, bound virions remain infectious over days and it is proposed that they are not degraded, but protected in non-lysosomal acidic organelles within the DCs close to the cell membrane thus contributing to the viral infectious potential during DCs' migration from the periphery to the lymphoid tissues. On arrival at lymphoid tissues, intact virions recycle back to DCs' cell surface allowing virus transmission to CD4+ T-cells.</text>
</comment>
<evidence type="ECO:0000256" key="30">
    <source>
        <dbReference type="ARBA" id="ARBA00023288"/>
    </source>
</evidence>
<feature type="chain" id="PRO_5023327789" description="Transmembrane protein gp41" evidence="32">
    <location>
        <begin position="495"/>
        <end position="846"/>
    </location>
</feature>
<keyword evidence="12 32" id="KW-1162">Viral penetration into host cytoplasm</keyword>
<reference evidence="36" key="1">
    <citation type="journal article" date="2018" name="Cell Rep.">
        <title>Completeness of HIV-1 Envelope Glycan Shield at Transmission Determines Neutralization Breadth.</title>
        <authorList>
            <person name="Wagh K."/>
            <person name="Kreider E.F."/>
            <person name="Li Y."/>
            <person name="Barbian H.J."/>
            <person name="Learn G.H."/>
            <person name="Giorgi E."/>
            <person name="Hraber P.T."/>
            <person name="Decker T.G."/>
            <person name="Smith A.G."/>
            <person name="Gondim M.V."/>
            <person name="Gillis L."/>
            <person name="Wandzilak J."/>
            <person name="Chuang G.Y."/>
            <person name="Rawi R."/>
            <person name="Cai F."/>
            <person name="Pellegrino P."/>
            <person name="Williams I."/>
            <person name="Overbaugh J."/>
            <person name="Gao F."/>
            <person name="Kwong P.D."/>
            <person name="Haynes B.F."/>
            <person name="Shaw G.M."/>
            <person name="Borrow P."/>
            <person name="Seaman M.S."/>
            <person name="Hahn B.H."/>
            <person name="Korber B."/>
        </authorList>
    </citation>
    <scope>NUCLEOTIDE SEQUENCE</scope>
    <source>
        <strain evidence="36">CH1012_3_d0512_ipe017_25_04</strain>
    </source>
</reference>
<comment type="domain">
    <text evidence="32">The CD4-binding region is targeted by the antibody b12.</text>
</comment>
<comment type="subcellular location">
    <molecule>Transmembrane protein gp41</molecule>
    <subcellularLocation>
        <location evidence="32">Virion membrane</location>
        <topology evidence="32">Single-pass type I membrane protein</topology>
    </subcellularLocation>
    <subcellularLocation>
        <location evidence="32">Host cell membrane</location>
        <topology evidence="32">Single-pass type I membrane protein</topology>
    </subcellularLocation>
    <subcellularLocation>
        <location evidence="32">Host endosome membrane</location>
        <topology evidence="32">Single-pass type I membrane protein</topology>
    </subcellularLocation>
    <text evidence="32">It is probably concentrated at the site of budding and incorporated into the virions possibly by contacts between the cytoplasmic tail of Env and the N-terminus of Gag.</text>
</comment>
<feature type="domain" description="Retroviral envelope protein GP41-like" evidence="35">
    <location>
        <begin position="513"/>
        <end position="703"/>
    </location>
</feature>
<dbReference type="GO" id="GO:0016020">
    <property type="term" value="C:membrane"/>
    <property type="evidence" value="ECO:0007669"/>
    <property type="project" value="UniProtKB-UniRule"/>
</dbReference>
<comment type="caution">
    <text evidence="32 33">Lacks conserved residue(s) required for the propagation of feature annotation.</text>
</comment>
<feature type="domain" description="Human immunodeficiency virus 1 envelope glycoprotein Gp120" evidence="34">
    <location>
        <begin position="28"/>
        <end position="137"/>
    </location>
</feature>
<keyword evidence="10 32" id="KW-1165">Clathrin-mediated endocytosis of virus by host</keyword>